<dbReference type="InterPro" id="IPR036909">
    <property type="entry name" value="Cyt_c-like_dom_sf"/>
</dbReference>
<dbReference type="InterPro" id="IPR051459">
    <property type="entry name" value="Cytochrome_c-type_DH"/>
</dbReference>
<evidence type="ECO:0000313" key="10">
    <source>
        <dbReference type="Proteomes" id="UP000292858"/>
    </source>
</evidence>
<dbReference type="PROSITE" id="PS51007">
    <property type="entry name" value="CYTC"/>
    <property type="match status" value="1"/>
</dbReference>
<feature type="domain" description="Cytochrome c" evidence="8">
    <location>
        <begin position="17"/>
        <end position="111"/>
    </location>
</feature>
<evidence type="ECO:0000256" key="7">
    <source>
        <dbReference type="SAM" id="SignalP"/>
    </source>
</evidence>
<sequence>MAKALIPLLLGFLLPLAWAQSGPALYNQYCASCHQASGQGLPGAFPPLAGHVQEILAKKEGRAYLIQVVLFGLQGQIRVRGQTYSGVMPGWAAQLKDDQVAAILNHVATSFGNRLPPGQGPFTPQEVAQERAKRLTPDRVYALRRALGL</sequence>
<organism evidence="9 10">
    <name type="scientific">Thermus thermamylovorans</name>
    <dbReference type="NCBI Taxonomy" id="2509362"/>
    <lineage>
        <taxon>Bacteria</taxon>
        <taxon>Thermotogati</taxon>
        <taxon>Deinococcota</taxon>
        <taxon>Deinococci</taxon>
        <taxon>Thermales</taxon>
        <taxon>Thermaceae</taxon>
        <taxon>Thermus</taxon>
    </lineage>
</organism>
<evidence type="ECO:0000256" key="4">
    <source>
        <dbReference type="ARBA" id="ARBA00022982"/>
    </source>
</evidence>
<dbReference type="AlphaFoldDB" id="A0A4Q9B275"/>
<dbReference type="PANTHER" id="PTHR35008:SF4">
    <property type="entry name" value="BLL4482 PROTEIN"/>
    <property type="match status" value="1"/>
</dbReference>
<feature type="chain" id="PRO_5020751335" evidence="7">
    <location>
        <begin position="20"/>
        <end position="149"/>
    </location>
</feature>
<keyword evidence="4" id="KW-0249">Electron transport</keyword>
<evidence type="ECO:0000256" key="6">
    <source>
        <dbReference type="PROSITE-ProRule" id="PRU00433"/>
    </source>
</evidence>
<dbReference type="PANTHER" id="PTHR35008">
    <property type="entry name" value="BLL4482 PROTEIN-RELATED"/>
    <property type="match status" value="1"/>
</dbReference>
<reference evidence="9 10" key="1">
    <citation type="submission" date="2019-02" db="EMBL/GenBank/DDBJ databases">
        <title>Thermus sp. a novel from hot spring.</title>
        <authorList>
            <person name="Zhao Z."/>
        </authorList>
    </citation>
    <scope>NUCLEOTIDE SEQUENCE [LARGE SCALE GENOMIC DNA]</scope>
    <source>
        <strain evidence="9 10">CFH 72773T</strain>
    </source>
</reference>
<dbReference type="Gene3D" id="1.10.760.10">
    <property type="entry name" value="Cytochrome c-like domain"/>
    <property type="match status" value="1"/>
</dbReference>
<dbReference type="Proteomes" id="UP000292858">
    <property type="component" value="Unassembled WGS sequence"/>
</dbReference>
<dbReference type="InterPro" id="IPR009056">
    <property type="entry name" value="Cyt_c-like_dom"/>
</dbReference>
<dbReference type="Pfam" id="PF13442">
    <property type="entry name" value="Cytochrome_CBB3"/>
    <property type="match status" value="1"/>
</dbReference>
<evidence type="ECO:0000313" key="9">
    <source>
        <dbReference type="EMBL" id="TBH17293.1"/>
    </source>
</evidence>
<evidence type="ECO:0000256" key="5">
    <source>
        <dbReference type="ARBA" id="ARBA00023004"/>
    </source>
</evidence>
<evidence type="ECO:0000256" key="1">
    <source>
        <dbReference type="ARBA" id="ARBA00022448"/>
    </source>
</evidence>
<keyword evidence="7" id="KW-0732">Signal</keyword>
<keyword evidence="1" id="KW-0813">Transport</keyword>
<name>A0A4Q9B275_9DEIN</name>
<dbReference type="EMBL" id="SIJL01000014">
    <property type="protein sequence ID" value="TBH17293.1"/>
    <property type="molecule type" value="Genomic_DNA"/>
</dbReference>
<keyword evidence="2 6" id="KW-0349">Heme</keyword>
<keyword evidence="3 6" id="KW-0479">Metal-binding</keyword>
<dbReference type="InterPro" id="IPR008168">
    <property type="entry name" value="Cyt_C_IC"/>
</dbReference>
<accession>A0A4Q9B275</accession>
<feature type="signal peptide" evidence="7">
    <location>
        <begin position="1"/>
        <end position="19"/>
    </location>
</feature>
<gene>
    <name evidence="9" type="ORF">ETP66_09750</name>
</gene>
<keyword evidence="5 6" id="KW-0408">Iron</keyword>
<evidence type="ECO:0000259" key="8">
    <source>
        <dbReference type="PROSITE" id="PS51007"/>
    </source>
</evidence>
<protein>
    <submittedName>
        <fullName evidence="9">Cytochrome c</fullName>
    </submittedName>
</protein>
<dbReference type="GO" id="GO:0009055">
    <property type="term" value="F:electron transfer activity"/>
    <property type="evidence" value="ECO:0007669"/>
    <property type="project" value="InterPro"/>
</dbReference>
<comment type="caution">
    <text evidence="9">The sequence shown here is derived from an EMBL/GenBank/DDBJ whole genome shotgun (WGS) entry which is preliminary data.</text>
</comment>
<dbReference type="GO" id="GO:0020037">
    <property type="term" value="F:heme binding"/>
    <property type="evidence" value="ECO:0007669"/>
    <property type="project" value="InterPro"/>
</dbReference>
<dbReference type="SUPFAM" id="SSF46626">
    <property type="entry name" value="Cytochrome c"/>
    <property type="match status" value="1"/>
</dbReference>
<dbReference type="RefSeq" id="WP_130842447.1">
    <property type="nucleotide sequence ID" value="NZ_SIJL01000014.1"/>
</dbReference>
<dbReference type="GO" id="GO:0005506">
    <property type="term" value="F:iron ion binding"/>
    <property type="evidence" value="ECO:0007669"/>
    <property type="project" value="InterPro"/>
</dbReference>
<dbReference type="OrthoDB" id="31970at2"/>
<evidence type="ECO:0000256" key="3">
    <source>
        <dbReference type="ARBA" id="ARBA00022723"/>
    </source>
</evidence>
<keyword evidence="10" id="KW-1185">Reference proteome</keyword>
<dbReference type="PRINTS" id="PR00605">
    <property type="entry name" value="CYTCHROMECIC"/>
</dbReference>
<proteinExistence type="predicted"/>
<evidence type="ECO:0000256" key="2">
    <source>
        <dbReference type="ARBA" id="ARBA00022617"/>
    </source>
</evidence>